<evidence type="ECO:0000313" key="2">
    <source>
        <dbReference type="Proteomes" id="UP001321786"/>
    </source>
</evidence>
<organism evidence="1 2">
    <name type="scientific">Helicovermis profundi</name>
    <dbReference type="NCBI Taxonomy" id="3065157"/>
    <lineage>
        <taxon>Bacteria</taxon>
        <taxon>Bacillati</taxon>
        <taxon>Bacillota</taxon>
        <taxon>Clostridia</taxon>
        <taxon>Helicovermis</taxon>
    </lineage>
</organism>
<evidence type="ECO:0000313" key="1">
    <source>
        <dbReference type="EMBL" id="BEP29727.1"/>
    </source>
</evidence>
<sequence>MKKNNAKIITFIVILSIVFCNNVITFAGNEDIPRIFSVGIQINEDQIKLLE</sequence>
<accession>A0AAU9ECN3</accession>
<gene>
    <name evidence="1" type="ORF">HLPR_20580</name>
</gene>
<dbReference type="RefSeq" id="WP_338535345.1">
    <property type="nucleotide sequence ID" value="NZ_AP028654.1"/>
</dbReference>
<dbReference type="EMBL" id="AP028654">
    <property type="protein sequence ID" value="BEP29727.1"/>
    <property type="molecule type" value="Genomic_DNA"/>
</dbReference>
<keyword evidence="2" id="KW-1185">Reference proteome</keyword>
<dbReference type="KEGG" id="hprf:HLPR_20580"/>
<reference evidence="1 2" key="1">
    <citation type="submission" date="2023-08" db="EMBL/GenBank/DDBJ databases">
        <title>Helicovermis profunda gen. nov., sp. nov., a novel mesophilic, fermentative bacterium within the Bacillota from a deep-sea hydrothermal vent chimney.</title>
        <authorList>
            <person name="Miyazaki U."/>
            <person name="Mizutani D."/>
            <person name="Hashimoto Y."/>
            <person name="Tame A."/>
            <person name="Sawayama S."/>
            <person name="Miyazaki J."/>
            <person name="Takai K."/>
            <person name="Nakagawa S."/>
        </authorList>
    </citation>
    <scope>NUCLEOTIDE SEQUENCE [LARGE SCALE GENOMIC DNA]</scope>
    <source>
        <strain evidence="1 2">S502</strain>
    </source>
</reference>
<proteinExistence type="predicted"/>
<dbReference type="Proteomes" id="UP001321786">
    <property type="component" value="Chromosome"/>
</dbReference>
<dbReference type="AlphaFoldDB" id="A0AAU9ECN3"/>
<protein>
    <submittedName>
        <fullName evidence="1">Uncharacterized protein</fullName>
    </submittedName>
</protein>
<name>A0AAU9ECN3_9FIRM</name>